<gene>
    <name evidence="3" type="ORF">PEBR_07109</name>
</gene>
<feature type="region of interest" description="Disordered" evidence="1">
    <location>
        <begin position="44"/>
        <end position="78"/>
    </location>
</feature>
<dbReference type="Proteomes" id="UP000190744">
    <property type="component" value="Unassembled WGS sequence"/>
</dbReference>
<evidence type="ECO:0000313" key="3">
    <source>
        <dbReference type="EMBL" id="OOQ89729.1"/>
    </source>
</evidence>
<dbReference type="InterPro" id="IPR003615">
    <property type="entry name" value="HNH_nuc"/>
</dbReference>
<evidence type="ECO:0000256" key="1">
    <source>
        <dbReference type="SAM" id="MobiDB-lite"/>
    </source>
</evidence>
<dbReference type="Pfam" id="PF13391">
    <property type="entry name" value="HNH_2"/>
    <property type="match status" value="1"/>
</dbReference>
<accession>A0A1S9RW26</accession>
<comment type="caution">
    <text evidence="3">The sequence shown here is derived from an EMBL/GenBank/DDBJ whole genome shotgun (WGS) entry which is preliminary data.</text>
</comment>
<sequence length="411" mass="45396">MAPADENCYFEITSRWEEILEWCPMAPPTSPASTSASGALAYQTRSCPSTPLPRSREPSTSRQSAVTPSTAAQSGRFSETTKTQVKAIYGNAKRCWVCGGNMADCAHVFAKEDDQTDRWDKAGLIPAGANLKSKENAIFLCKSCHCQFDNTYSPGIVFFPADLEFFIEQEKADQACRKEAARNGAYVRRSPPTGAAYKAHQVGQGRVAPSSIGGLYRIAIMDTFHVSDLPKSVRRDVLECRSQLKPWHGEPIYTIRRAFIILGTLQVKLLDPEIKGQLRELQDLYTSDDLEDDDDDSLLRSVNRLDRGTKRPHQGPEDEDNTGGSVHGNLENDGVCPDDPRTSPNDGSGCLGGSDKRLKRGCRSVDETALTGRDHLLLAPHRTLARRWRLGPDLTTEDAIRIRSHISFLTA</sequence>
<evidence type="ECO:0000259" key="2">
    <source>
        <dbReference type="Pfam" id="PF13391"/>
    </source>
</evidence>
<name>A0A1S9RW26_PENBI</name>
<feature type="region of interest" description="Disordered" evidence="1">
    <location>
        <begin position="289"/>
        <end position="354"/>
    </location>
</feature>
<evidence type="ECO:0000313" key="4">
    <source>
        <dbReference type="Proteomes" id="UP000190744"/>
    </source>
</evidence>
<feature type="domain" description="HNH nuclease" evidence="2">
    <location>
        <begin position="95"/>
        <end position="150"/>
    </location>
</feature>
<feature type="compositionally biased region" description="Polar residues" evidence="1">
    <location>
        <begin position="60"/>
        <end position="78"/>
    </location>
</feature>
<organism evidence="3 4">
    <name type="scientific">Penicillium brasilianum</name>
    <dbReference type="NCBI Taxonomy" id="104259"/>
    <lineage>
        <taxon>Eukaryota</taxon>
        <taxon>Fungi</taxon>
        <taxon>Dikarya</taxon>
        <taxon>Ascomycota</taxon>
        <taxon>Pezizomycotina</taxon>
        <taxon>Eurotiomycetes</taxon>
        <taxon>Eurotiomycetidae</taxon>
        <taxon>Eurotiales</taxon>
        <taxon>Aspergillaceae</taxon>
        <taxon>Penicillium</taxon>
    </lineage>
</organism>
<dbReference type="AlphaFoldDB" id="A0A1S9RW26"/>
<reference evidence="4" key="1">
    <citation type="submission" date="2015-09" db="EMBL/GenBank/DDBJ databases">
        <authorList>
            <person name="Fill T.P."/>
            <person name="Baretta J.F."/>
            <person name="de Almeida L.G."/>
            <person name="Rocha M."/>
            <person name="de Souza D.H."/>
            <person name="Malavazi I."/>
            <person name="Cerdeira L.T."/>
            <person name="Hong H."/>
            <person name="Samborskyy M."/>
            <person name="de Vasconcelos A.T."/>
            <person name="Leadlay P."/>
            <person name="Rodrigues-Filho E."/>
        </authorList>
    </citation>
    <scope>NUCLEOTIDE SEQUENCE [LARGE SCALE GENOMIC DNA]</scope>
    <source>
        <strain evidence="4">LaBioMMi 136</strain>
    </source>
</reference>
<dbReference type="EMBL" id="LJBN01000103">
    <property type="protein sequence ID" value="OOQ89729.1"/>
    <property type="molecule type" value="Genomic_DNA"/>
</dbReference>
<protein>
    <recommendedName>
        <fullName evidence="2">HNH nuclease domain-containing protein</fullName>
    </recommendedName>
</protein>
<proteinExistence type="predicted"/>